<reference evidence="1 2" key="1">
    <citation type="submission" date="2007-03" db="EMBL/GenBank/DDBJ databases">
        <authorList>
            <person name="Fulton L."/>
            <person name="Clifton S."/>
            <person name="Fulton B."/>
            <person name="Xu J."/>
            <person name="Minx P."/>
            <person name="Pepin K.H."/>
            <person name="Johnson M."/>
            <person name="Thiruvilangam P."/>
            <person name="Bhonagiri V."/>
            <person name="Nash W.E."/>
            <person name="Mardis E.R."/>
            <person name="Wilson R.K."/>
        </authorList>
    </citation>
    <scope>NUCLEOTIDE SEQUENCE [LARGE SCALE GENOMIC DNA]</scope>
    <source>
        <strain evidence="1 2">ATCC 27756</strain>
    </source>
</reference>
<sequence>MEKVTIDYNRLCLELEKQGKTKADLSRDMTKNKNFVGLMEKNPDQPAEVEWLMCLLLGLEQGSLIKQEEATGSQGEIKILENLHKEMREIHQAIIEYGELIEKIWSKVHANTLQLEKVKEDVKECAQVLKMTDYDKAVRFLKETLAGGRIDGAEVLRMADATGIKRADLNKAKRDIGVDTAQTGYGKNQKIWWFLSE</sequence>
<proteinExistence type="predicted"/>
<dbReference type="EMBL" id="AAVP02000011">
    <property type="protein sequence ID" value="EDK23772.1"/>
    <property type="molecule type" value="Genomic_DNA"/>
</dbReference>
<accession>A5KP90</accession>
<organism evidence="1 2">
    <name type="scientific">[Ruminococcus] torques ATCC 27756</name>
    <dbReference type="NCBI Taxonomy" id="411460"/>
    <lineage>
        <taxon>Bacteria</taxon>
        <taxon>Bacillati</taxon>
        <taxon>Bacillota</taxon>
        <taxon>Clostridia</taxon>
        <taxon>Lachnospirales</taxon>
        <taxon>Lachnospiraceae</taxon>
        <taxon>Mediterraneibacter</taxon>
    </lineage>
</organism>
<gene>
    <name evidence="1" type="ORF">RUMTOR_02074</name>
</gene>
<dbReference type="AlphaFoldDB" id="A5KP90"/>
<dbReference type="PaxDb" id="411460-RUMTOR_02074"/>
<evidence type="ECO:0000313" key="2">
    <source>
        <dbReference type="Proteomes" id="UP000003577"/>
    </source>
</evidence>
<evidence type="ECO:0000313" key="1">
    <source>
        <dbReference type="EMBL" id="EDK23772.1"/>
    </source>
</evidence>
<dbReference type="HOGENOM" id="CLU_1413019_0_0_9"/>
<protein>
    <submittedName>
        <fullName evidence="1">Uncharacterized protein</fullName>
    </submittedName>
</protein>
<dbReference type="Proteomes" id="UP000003577">
    <property type="component" value="Unassembled WGS sequence"/>
</dbReference>
<comment type="caution">
    <text evidence="1">The sequence shown here is derived from an EMBL/GenBank/DDBJ whole genome shotgun (WGS) entry which is preliminary data.</text>
</comment>
<reference evidence="1 2" key="2">
    <citation type="submission" date="2007-04" db="EMBL/GenBank/DDBJ databases">
        <title>Draft genome sequence of Ruminococcus torques (ATCC 27756).</title>
        <authorList>
            <person name="Sudarsanam P."/>
            <person name="Ley R."/>
            <person name="Guruge J."/>
            <person name="Turnbaugh P.J."/>
            <person name="Mahowald M."/>
            <person name="Liep D."/>
            <person name="Gordon J."/>
        </authorList>
    </citation>
    <scope>NUCLEOTIDE SEQUENCE [LARGE SCALE GENOMIC DNA]</scope>
    <source>
        <strain evidence="1 2">ATCC 27756</strain>
    </source>
</reference>
<name>A5KP90_9FIRM</name>
<dbReference type="RefSeq" id="WP_004846302.1">
    <property type="nucleotide sequence ID" value="NZ_DS264349.1"/>
</dbReference>